<dbReference type="PROSITE" id="PS50928">
    <property type="entry name" value="ABC_TM1"/>
    <property type="match status" value="2"/>
</dbReference>
<feature type="transmembrane region" description="Helical" evidence="8">
    <location>
        <begin position="238"/>
        <end position="259"/>
    </location>
</feature>
<keyword evidence="7 8" id="KW-0472">Membrane</keyword>
<dbReference type="RefSeq" id="WP_075798526.1">
    <property type="nucleotide sequence ID" value="NZ_CP015583.1"/>
</dbReference>
<protein>
    <recommendedName>
        <fullName evidence="9">ABC transmembrane type-1 domain-containing protein</fullName>
    </recommendedName>
</protein>
<dbReference type="SUPFAM" id="SSF161098">
    <property type="entry name" value="MetI-like"/>
    <property type="match status" value="2"/>
</dbReference>
<evidence type="ECO:0000256" key="2">
    <source>
        <dbReference type="ARBA" id="ARBA00022448"/>
    </source>
</evidence>
<dbReference type="STRING" id="257708.RGI145_11895"/>
<evidence type="ECO:0000256" key="7">
    <source>
        <dbReference type="ARBA" id="ARBA00023136"/>
    </source>
</evidence>
<feature type="transmembrane region" description="Helical" evidence="8">
    <location>
        <begin position="347"/>
        <end position="370"/>
    </location>
</feature>
<evidence type="ECO:0000256" key="4">
    <source>
        <dbReference type="ARBA" id="ARBA00022519"/>
    </source>
</evidence>
<keyword evidence="2 8" id="KW-0813">Transport</keyword>
<sequence>MNPSLLPSRGLALLALAWLVLVGAAPLLRLLSEASGPALALLPADAAVWRATWRTLLVAAGACLLACLLGMALVSLLLLRAPPGRRVLLFLCILPALVPPQVLALAFSQAAGPSSPLLLALGLAPPLGTPNPLYGPGGMIALLGLQGAPLVLLAMAAVLRRVPGENLAAARGLGASPAEALRRVVWPLLLPGLLAGAGLAWIAALGNFGVAALLGIPARWITLPILIWQRLSGAGTGALGQSAALSLLLAALAAPGLLAQRMAIRAASLPSGKPFEPLRAGQGARLGVALLWLGLVLVLLVPLLSLLAASLVPAFGVPISAGTATLRHWAAAFAPGSQTLAALGNSLLLSALAALILALAALPVAISLRGRAVRIGAIGTDLSYALPGACTGVAALLLVLSTPFGGWAYGTLALILFAYLARFQAMALRPAAAAAARLDPLLDFAARGMGAGLWSRLRSVHLPPLTPGLAAGGILVALQAVNEVTISTLLHGPGTQTLGVLVFNLQDGGDGPQAAAVSLVALILVAGLMALASLFARRLPDGTLPWRP</sequence>
<dbReference type="GO" id="GO:0005886">
    <property type="term" value="C:plasma membrane"/>
    <property type="evidence" value="ECO:0007669"/>
    <property type="project" value="UniProtKB-SubCell"/>
</dbReference>
<name>A0A1L7AG09_9PROT</name>
<reference evidence="10 11" key="1">
    <citation type="submission" date="2016-05" db="EMBL/GenBank/DDBJ databases">
        <title>Complete Genome and Methylome Analysis of Psychrotrophic Bacterial Isolates from Antarctic Lake Untersee.</title>
        <authorList>
            <person name="Fomenkov A."/>
            <person name="Akimov V.N."/>
            <person name="Vasilyeva L.V."/>
            <person name="Andersen D."/>
            <person name="Vincze T."/>
            <person name="Roberts R.J."/>
        </authorList>
    </citation>
    <scope>NUCLEOTIDE SEQUENCE [LARGE SCALE GENOMIC DNA]</scope>
    <source>
        <strain evidence="10 11">U14-5</strain>
    </source>
</reference>
<feature type="transmembrane region" description="Helical" evidence="8">
    <location>
        <begin position="139"/>
        <end position="159"/>
    </location>
</feature>
<gene>
    <name evidence="10" type="ORF">RGI145_11895</name>
</gene>
<dbReference type="Pfam" id="PF00528">
    <property type="entry name" value="BPD_transp_1"/>
    <property type="match status" value="1"/>
</dbReference>
<keyword evidence="4" id="KW-0997">Cell inner membrane</keyword>
<dbReference type="InterPro" id="IPR000515">
    <property type="entry name" value="MetI-like"/>
</dbReference>
<evidence type="ECO:0000256" key="5">
    <source>
        <dbReference type="ARBA" id="ARBA00022692"/>
    </source>
</evidence>
<evidence type="ECO:0000256" key="8">
    <source>
        <dbReference type="RuleBase" id="RU363032"/>
    </source>
</evidence>
<evidence type="ECO:0000256" key="1">
    <source>
        <dbReference type="ARBA" id="ARBA00004429"/>
    </source>
</evidence>
<dbReference type="eggNOG" id="COG1178">
    <property type="taxonomic scope" value="Bacteria"/>
</dbReference>
<dbReference type="Gene3D" id="1.10.3720.10">
    <property type="entry name" value="MetI-like"/>
    <property type="match status" value="2"/>
</dbReference>
<evidence type="ECO:0000313" key="11">
    <source>
        <dbReference type="Proteomes" id="UP000185494"/>
    </source>
</evidence>
<dbReference type="AlphaFoldDB" id="A0A1L7AG09"/>
<dbReference type="Proteomes" id="UP000185494">
    <property type="component" value="Chromosome 1"/>
</dbReference>
<keyword evidence="3" id="KW-1003">Cell membrane</keyword>
<feature type="transmembrane region" description="Helical" evidence="8">
    <location>
        <begin position="382"/>
        <end position="400"/>
    </location>
</feature>
<dbReference type="PANTHER" id="PTHR43357">
    <property type="entry name" value="INNER MEMBRANE ABC TRANSPORTER PERMEASE PROTEIN YDCV"/>
    <property type="match status" value="1"/>
</dbReference>
<dbReference type="KEGG" id="rgi:RGI145_11895"/>
<keyword evidence="6 8" id="KW-1133">Transmembrane helix</keyword>
<comment type="subcellular location">
    <subcellularLocation>
        <location evidence="1">Cell inner membrane</location>
        <topology evidence="1">Multi-pass membrane protein</topology>
    </subcellularLocation>
    <subcellularLocation>
        <location evidence="8">Cell membrane</location>
        <topology evidence="8">Multi-pass membrane protein</topology>
    </subcellularLocation>
</comment>
<proteinExistence type="inferred from homology"/>
<feature type="domain" description="ABC transmembrane type-1" evidence="9">
    <location>
        <begin position="52"/>
        <end position="260"/>
    </location>
</feature>
<dbReference type="EMBL" id="CP015583">
    <property type="protein sequence ID" value="APT57703.1"/>
    <property type="molecule type" value="Genomic_DNA"/>
</dbReference>
<organism evidence="10 11">
    <name type="scientific">Roseomonas gilardii</name>
    <dbReference type="NCBI Taxonomy" id="257708"/>
    <lineage>
        <taxon>Bacteria</taxon>
        <taxon>Pseudomonadati</taxon>
        <taxon>Pseudomonadota</taxon>
        <taxon>Alphaproteobacteria</taxon>
        <taxon>Acetobacterales</taxon>
        <taxon>Roseomonadaceae</taxon>
        <taxon>Roseomonas</taxon>
    </lineage>
</organism>
<feature type="domain" description="ABC transmembrane type-1" evidence="9">
    <location>
        <begin position="343"/>
        <end position="532"/>
    </location>
</feature>
<dbReference type="GO" id="GO:0055085">
    <property type="term" value="P:transmembrane transport"/>
    <property type="evidence" value="ECO:0007669"/>
    <property type="project" value="InterPro"/>
</dbReference>
<dbReference type="PANTHER" id="PTHR43357:SF3">
    <property type="entry name" value="FE(3+)-TRANSPORT SYSTEM PERMEASE PROTEIN FBPB 2"/>
    <property type="match status" value="1"/>
</dbReference>
<feature type="transmembrane region" description="Helical" evidence="8">
    <location>
        <begin position="56"/>
        <end position="79"/>
    </location>
</feature>
<evidence type="ECO:0000313" key="10">
    <source>
        <dbReference type="EMBL" id="APT57703.1"/>
    </source>
</evidence>
<feature type="transmembrane region" description="Helical" evidence="8">
    <location>
        <begin position="406"/>
        <end position="423"/>
    </location>
</feature>
<dbReference type="InterPro" id="IPR035906">
    <property type="entry name" value="MetI-like_sf"/>
</dbReference>
<keyword evidence="5 8" id="KW-0812">Transmembrane</keyword>
<feature type="transmembrane region" description="Helical" evidence="8">
    <location>
        <begin position="514"/>
        <end position="536"/>
    </location>
</feature>
<comment type="similarity">
    <text evidence="8">Belongs to the binding-protein-dependent transport system permease family.</text>
</comment>
<evidence type="ECO:0000256" key="3">
    <source>
        <dbReference type="ARBA" id="ARBA00022475"/>
    </source>
</evidence>
<dbReference type="CDD" id="cd06261">
    <property type="entry name" value="TM_PBP2"/>
    <property type="match status" value="1"/>
</dbReference>
<feature type="transmembrane region" description="Helical" evidence="8">
    <location>
        <begin position="86"/>
        <end position="107"/>
    </location>
</feature>
<feature type="transmembrane region" description="Helical" evidence="8">
    <location>
        <begin position="289"/>
        <end position="312"/>
    </location>
</feature>
<evidence type="ECO:0000259" key="9">
    <source>
        <dbReference type="PROSITE" id="PS50928"/>
    </source>
</evidence>
<accession>A0A1L7AG09</accession>
<feature type="transmembrane region" description="Helical" evidence="8">
    <location>
        <begin position="188"/>
        <end position="218"/>
    </location>
</feature>
<evidence type="ECO:0000256" key="6">
    <source>
        <dbReference type="ARBA" id="ARBA00022989"/>
    </source>
</evidence>